<evidence type="ECO:0000256" key="2">
    <source>
        <dbReference type="ARBA" id="ARBA00023002"/>
    </source>
</evidence>
<organism evidence="5 6">
    <name type="scientific">Scytalidium lignicola</name>
    <name type="common">Hyphomycete</name>
    <dbReference type="NCBI Taxonomy" id="5539"/>
    <lineage>
        <taxon>Eukaryota</taxon>
        <taxon>Fungi</taxon>
        <taxon>Dikarya</taxon>
        <taxon>Ascomycota</taxon>
        <taxon>Pezizomycotina</taxon>
        <taxon>Leotiomycetes</taxon>
        <taxon>Leotiomycetes incertae sedis</taxon>
        <taxon>Scytalidium</taxon>
    </lineage>
</organism>
<dbReference type="GO" id="GO:0016491">
    <property type="term" value="F:oxidoreductase activity"/>
    <property type="evidence" value="ECO:0007669"/>
    <property type="project" value="UniProtKB-KW"/>
</dbReference>
<dbReference type="STRING" id="5539.A0A3E2HNX6"/>
<dbReference type="Gene3D" id="3.30.360.10">
    <property type="entry name" value="Dihydrodipicolinate Reductase, domain 2"/>
    <property type="match status" value="1"/>
</dbReference>
<feature type="domain" description="Gfo/Idh/MocA-like oxidoreductase N-terminal" evidence="3">
    <location>
        <begin position="645"/>
        <end position="754"/>
    </location>
</feature>
<dbReference type="Gene3D" id="3.40.50.720">
    <property type="entry name" value="NAD(P)-binding Rossmann-like Domain"/>
    <property type="match status" value="1"/>
</dbReference>
<feature type="non-terminal residue" evidence="5">
    <location>
        <position position="1"/>
    </location>
</feature>
<proteinExistence type="inferred from homology"/>
<comment type="similarity">
    <text evidence="1">Belongs to the Gfo/Idh/MocA family.</text>
</comment>
<feature type="domain" description="GFO/IDH/MocA-like oxidoreductase" evidence="4">
    <location>
        <begin position="779"/>
        <end position="904"/>
    </location>
</feature>
<dbReference type="SUPFAM" id="SSF51735">
    <property type="entry name" value="NAD(P)-binding Rossmann-fold domains"/>
    <property type="match status" value="1"/>
</dbReference>
<reference evidence="5 6" key="1">
    <citation type="submission" date="2018-05" db="EMBL/GenBank/DDBJ databases">
        <title>Draft genome sequence of Scytalidium lignicola DSM 105466, a ubiquitous saprotrophic fungus.</title>
        <authorList>
            <person name="Buettner E."/>
            <person name="Gebauer A.M."/>
            <person name="Hofrichter M."/>
            <person name="Liers C."/>
            <person name="Kellner H."/>
        </authorList>
    </citation>
    <scope>NUCLEOTIDE SEQUENCE [LARGE SCALE GENOMIC DNA]</scope>
    <source>
        <strain evidence="5 6">DSM 105466</strain>
    </source>
</reference>
<comment type="caution">
    <text evidence="5">The sequence shown here is derived from an EMBL/GenBank/DDBJ whole genome shotgun (WGS) entry which is preliminary data.</text>
</comment>
<feature type="non-terminal residue" evidence="5">
    <location>
        <position position="1002"/>
    </location>
</feature>
<dbReference type="OrthoDB" id="446809at2759"/>
<dbReference type="Pfam" id="PF22725">
    <property type="entry name" value="GFO_IDH_MocA_C3"/>
    <property type="match status" value="1"/>
</dbReference>
<keyword evidence="2" id="KW-0560">Oxidoreductase</keyword>
<dbReference type="InterPro" id="IPR036291">
    <property type="entry name" value="NAD(P)-bd_dom_sf"/>
</dbReference>
<dbReference type="EMBL" id="NCSJ02000015">
    <property type="protein sequence ID" value="RFU34882.1"/>
    <property type="molecule type" value="Genomic_DNA"/>
</dbReference>
<dbReference type="Pfam" id="PF01408">
    <property type="entry name" value="GFO_IDH_MocA"/>
    <property type="match status" value="1"/>
</dbReference>
<dbReference type="GO" id="GO:0005737">
    <property type="term" value="C:cytoplasm"/>
    <property type="evidence" value="ECO:0007669"/>
    <property type="project" value="TreeGrafter"/>
</dbReference>
<dbReference type="PANTHER" id="PTHR42840:SF3">
    <property type="entry name" value="BINDING ROSSMANN FOLD OXIDOREDUCTASE, PUTATIVE (AFU_ORTHOLOGUE AFUA_2G10240)-RELATED"/>
    <property type="match status" value="1"/>
</dbReference>
<gene>
    <name evidence="5" type="ORF">B7463_g1467</name>
</gene>
<dbReference type="OMA" id="KEREWAQ"/>
<dbReference type="PANTHER" id="PTHR42840">
    <property type="entry name" value="NAD(P)-BINDING ROSSMANN-FOLD SUPERFAMILY PROTEIN-RELATED"/>
    <property type="match status" value="1"/>
</dbReference>
<evidence type="ECO:0000313" key="5">
    <source>
        <dbReference type="EMBL" id="RFU34882.1"/>
    </source>
</evidence>
<keyword evidence="6" id="KW-1185">Reference proteome</keyword>
<evidence type="ECO:0000259" key="4">
    <source>
        <dbReference type="Pfam" id="PF22725"/>
    </source>
</evidence>
<evidence type="ECO:0000259" key="3">
    <source>
        <dbReference type="Pfam" id="PF01408"/>
    </source>
</evidence>
<dbReference type="InterPro" id="IPR055170">
    <property type="entry name" value="GFO_IDH_MocA-like_dom"/>
</dbReference>
<evidence type="ECO:0000313" key="6">
    <source>
        <dbReference type="Proteomes" id="UP000258309"/>
    </source>
</evidence>
<dbReference type="FunFam" id="3.30.360.10:FF:000017">
    <property type="entry name" value="Oxidoreductase family NAD-binding Rossmann fold"/>
    <property type="match status" value="1"/>
</dbReference>
<name>A0A3E2HNX6_SCYLI</name>
<dbReference type="InterPro" id="IPR000683">
    <property type="entry name" value="Gfo/Idh/MocA-like_OxRdtase_N"/>
</dbReference>
<accession>A0A3E2HNX6</accession>
<protein>
    <recommendedName>
        <fullName evidence="7">Zn(2)-C6 fungal-type domain-containing protein</fullName>
    </recommendedName>
</protein>
<dbReference type="AlphaFoldDB" id="A0A3E2HNX6"/>
<sequence length="1002" mass="112706">MPKSISAEPQNRGGNRSAAATTIMGISHPESRAFLKLIIYARSTHQRNDPRMPVGRKRNDPSRARRRCVNCQQGHIKCEYIPRDDKCKACRASGRACIINHRFQHVNPASPNSSKKVKAVEAVQTQQCLTPAIDATEQVEDNIQDPTSSPQPSLLSNAPVDASYDTIVVHSLPQEFSPADSHAQLTVRNNLRIDPLDRPVEPHLDVVSAPVLNGIPQSPIFSTDYVNLTAREQAILLRQFTSVMYKWFDVCDPEQHFRRVVSQKARECPILLKAVHALSAWHLCRQGKFDRDWSNTLYQECLDYLIKIMDDPSVKSDDSILAAAVLLHVLEELREQSLRLESRGHIIGVHVFIDSNEANVEEGSLRQAAFRAVIRSELHYAFVNQQPMTLPVELCNVDRDLSRETDDDTWAWRMILHYRDCLEYSLAPSTVEDFDQLVTYHRTWHRVKPDSFEPVLFEEVNIQKERFLPEVWYLHDCHVMGMIHFHLGRIILAAINPRTPMLGFKRQAALSNVNEEVKSSVIDICGIAVSNQSLPSALIAASMVITMCADRFTDSKIQSVLQEVLVLTTELHAWPTEAAQAYVRSLWSGYVSSCLNNKNLIKVGQWTLVQISAKPRVGPGSPTSKVTRSSSTREIRLQTMSSPKLKVAIAGLGRMGSRHAIHFHHFTPRAELVAAFSPDPNEIEWASRNLEGVRTYLDYDEMLREEKDVQAVVIASVTAVHAEQAIKAISLGLHVLCEKPLSTNVEVSQSVVDAYHASLLKHPKQKVICGFSRRFDTSYRDAYEKMRSGLIGQPSVFRSQTCDMLDPSGFFVEYAQFSGGIFVDCSIHDIDLALWYFGEDSCIKSVSAVGITAVSPELRKYKDRDNALGLVEFYGDKIAQLYCSRMMAAGQEDTTEIIGTEGKLAINTQPTLNLVNIHERSGIRREVQPHYYGRFREAFITEANEFTACCLENTEPPMKLQGAVNAVKIGHALQESLITGKKIEFDESGRRITPQDEVRARL</sequence>
<dbReference type="GO" id="GO:0000166">
    <property type="term" value="F:nucleotide binding"/>
    <property type="evidence" value="ECO:0007669"/>
    <property type="project" value="InterPro"/>
</dbReference>
<evidence type="ECO:0008006" key="7">
    <source>
        <dbReference type="Google" id="ProtNLM"/>
    </source>
</evidence>
<dbReference type="SUPFAM" id="SSF55347">
    <property type="entry name" value="Glyceraldehyde-3-phosphate dehydrogenase-like, C-terminal domain"/>
    <property type="match status" value="1"/>
</dbReference>
<dbReference type="GO" id="GO:0006740">
    <property type="term" value="P:NADPH regeneration"/>
    <property type="evidence" value="ECO:0007669"/>
    <property type="project" value="TreeGrafter"/>
</dbReference>
<evidence type="ECO:0000256" key="1">
    <source>
        <dbReference type="ARBA" id="ARBA00010928"/>
    </source>
</evidence>
<dbReference type="Proteomes" id="UP000258309">
    <property type="component" value="Unassembled WGS sequence"/>
</dbReference>